<dbReference type="GO" id="GO:0005524">
    <property type="term" value="F:ATP binding"/>
    <property type="evidence" value="ECO:0007669"/>
    <property type="project" value="UniProtKB-KW"/>
</dbReference>
<protein>
    <submittedName>
        <fullName evidence="6">ATP-binding protein</fullName>
    </submittedName>
</protein>
<dbReference type="Gene3D" id="3.40.50.300">
    <property type="entry name" value="P-loop containing nucleotide triphosphate hydrolases"/>
    <property type="match status" value="1"/>
</dbReference>
<dbReference type="SMART" id="SM00382">
    <property type="entry name" value="AAA"/>
    <property type="match status" value="1"/>
</dbReference>
<dbReference type="InterPro" id="IPR003959">
    <property type="entry name" value="ATPase_AAA_core"/>
</dbReference>
<dbReference type="InterPro" id="IPR027417">
    <property type="entry name" value="P-loop_NTPase"/>
</dbReference>
<dbReference type="EMBL" id="QQOH01000001">
    <property type="protein sequence ID" value="RDE24688.1"/>
    <property type="molecule type" value="Genomic_DNA"/>
</dbReference>
<keyword evidence="3 6" id="KW-0067">ATP-binding</keyword>
<comment type="similarity">
    <text evidence="1">Belongs to the AAA ATPase family.</text>
</comment>
<reference evidence="6 7" key="1">
    <citation type="submission" date="2018-07" db="EMBL/GenBank/DDBJ databases">
        <title>Motiliproteus coralliicola sp. nov., a bacterium isolated from Coral.</title>
        <authorList>
            <person name="Wang G."/>
        </authorList>
    </citation>
    <scope>NUCLEOTIDE SEQUENCE [LARGE SCALE GENOMIC DNA]</scope>
    <source>
        <strain evidence="6 7">C34</strain>
    </source>
</reference>
<dbReference type="Gene3D" id="1.10.8.60">
    <property type="match status" value="1"/>
</dbReference>
<sequence length="459" mass="52499">MDAATDTRELVNRAELNAKALEQELHWLAQVLEARLEAYFYSDGEPMHFRFDKLPPPSLPSDSNLARLIERHQLEPAQRLILALVITPYVRPQMLDVLFARNKFTERGYTEFGGLQSQGHGGFLPSIETALFLLAGDALEERFKVNPFLESGSELYHRGLIQSHSLGPLEPWTSAALTMPKDIQDHLTTGNPFKPAFNADFPARKISTKRRWEQLILPQAILSQLQEIADWVKYSDVLMNDWQMEDRLTPGYTALFHGPPGTGKTLSACLLGQFCRRELYKIDLSLMVSKYIGETEKNLARIFDTAEHKEWILFFDEADALFGKRTQVDDSRDRYANQEVSYLLQRIEDFHGVVILASNLKANIDDAFIRRFQTIIPFPMPAASERLRIWQQAFSSKVEFDPEVDLGLIAEHYEVSGGTIMNVVRHCSLRAISRQSTRISQDDIEQGLKREFAKQGRRI</sequence>
<dbReference type="Proteomes" id="UP000253769">
    <property type="component" value="Unassembled WGS sequence"/>
</dbReference>
<dbReference type="PANTHER" id="PTHR23073">
    <property type="entry name" value="26S PROTEASOME REGULATORY SUBUNIT"/>
    <property type="match status" value="1"/>
</dbReference>
<name>A0A369WRE7_9GAMM</name>
<evidence type="ECO:0000256" key="1">
    <source>
        <dbReference type="ARBA" id="ARBA00006914"/>
    </source>
</evidence>
<dbReference type="OrthoDB" id="9809379at2"/>
<feature type="domain" description="AAA+ ATPase" evidence="5">
    <location>
        <begin position="250"/>
        <end position="382"/>
    </location>
</feature>
<evidence type="ECO:0000313" key="7">
    <source>
        <dbReference type="Proteomes" id="UP000253769"/>
    </source>
</evidence>
<proteinExistence type="inferred from homology"/>
<dbReference type="CDD" id="cd19481">
    <property type="entry name" value="RecA-like_protease"/>
    <property type="match status" value="1"/>
</dbReference>
<dbReference type="GO" id="GO:0016887">
    <property type="term" value="F:ATP hydrolysis activity"/>
    <property type="evidence" value="ECO:0007669"/>
    <property type="project" value="InterPro"/>
</dbReference>
<feature type="coiled-coil region" evidence="4">
    <location>
        <begin position="4"/>
        <end position="31"/>
    </location>
</feature>
<comment type="caution">
    <text evidence="6">The sequence shown here is derived from an EMBL/GenBank/DDBJ whole genome shotgun (WGS) entry which is preliminary data.</text>
</comment>
<evidence type="ECO:0000259" key="5">
    <source>
        <dbReference type="SMART" id="SM00382"/>
    </source>
</evidence>
<evidence type="ECO:0000256" key="2">
    <source>
        <dbReference type="ARBA" id="ARBA00022741"/>
    </source>
</evidence>
<dbReference type="RefSeq" id="WP_114694275.1">
    <property type="nucleotide sequence ID" value="NZ_QQOH01000001.1"/>
</dbReference>
<keyword evidence="4" id="KW-0175">Coiled coil</keyword>
<keyword evidence="2" id="KW-0547">Nucleotide-binding</keyword>
<dbReference type="InterPro" id="IPR003593">
    <property type="entry name" value="AAA+_ATPase"/>
</dbReference>
<organism evidence="6 7">
    <name type="scientific">Motiliproteus coralliicola</name>
    <dbReference type="NCBI Taxonomy" id="2283196"/>
    <lineage>
        <taxon>Bacteria</taxon>
        <taxon>Pseudomonadati</taxon>
        <taxon>Pseudomonadota</taxon>
        <taxon>Gammaproteobacteria</taxon>
        <taxon>Oceanospirillales</taxon>
        <taxon>Oceanospirillaceae</taxon>
        <taxon>Motiliproteus</taxon>
    </lineage>
</organism>
<dbReference type="AlphaFoldDB" id="A0A369WRE7"/>
<gene>
    <name evidence="6" type="ORF">DV711_03605</name>
</gene>
<evidence type="ECO:0000313" key="6">
    <source>
        <dbReference type="EMBL" id="RDE24688.1"/>
    </source>
</evidence>
<evidence type="ECO:0000256" key="4">
    <source>
        <dbReference type="SAM" id="Coils"/>
    </source>
</evidence>
<keyword evidence="7" id="KW-1185">Reference proteome</keyword>
<dbReference type="SUPFAM" id="SSF52540">
    <property type="entry name" value="P-loop containing nucleoside triphosphate hydrolases"/>
    <property type="match status" value="1"/>
</dbReference>
<accession>A0A369WRE7</accession>
<dbReference type="InterPro" id="IPR050221">
    <property type="entry name" value="26S_Proteasome_ATPase"/>
</dbReference>
<dbReference type="Pfam" id="PF00004">
    <property type="entry name" value="AAA"/>
    <property type="match status" value="1"/>
</dbReference>
<evidence type="ECO:0000256" key="3">
    <source>
        <dbReference type="ARBA" id="ARBA00022840"/>
    </source>
</evidence>